<comment type="subcellular location">
    <subcellularLocation>
        <location evidence="5">Cytoplasm</location>
    </subcellularLocation>
</comment>
<dbReference type="EMBL" id="KK852759">
    <property type="protein sequence ID" value="KDR17045.1"/>
    <property type="molecule type" value="Genomic_DNA"/>
</dbReference>
<evidence type="ECO:0000256" key="1">
    <source>
        <dbReference type="ARBA" id="ARBA00001589"/>
    </source>
</evidence>
<dbReference type="Gene3D" id="2.120.10.30">
    <property type="entry name" value="TolB, C-terminal domain"/>
    <property type="match status" value="1"/>
</dbReference>
<organism evidence="17 18">
    <name type="scientific">Zootermopsis nevadensis</name>
    <name type="common">Dampwood termite</name>
    <dbReference type="NCBI Taxonomy" id="136037"/>
    <lineage>
        <taxon>Eukaryota</taxon>
        <taxon>Metazoa</taxon>
        <taxon>Ecdysozoa</taxon>
        <taxon>Arthropoda</taxon>
        <taxon>Hexapoda</taxon>
        <taxon>Insecta</taxon>
        <taxon>Pterygota</taxon>
        <taxon>Neoptera</taxon>
        <taxon>Polyneoptera</taxon>
        <taxon>Dictyoptera</taxon>
        <taxon>Blattodea</taxon>
        <taxon>Blattoidea</taxon>
        <taxon>Termitoidae</taxon>
        <taxon>Termopsidae</taxon>
        <taxon>Zootermopsis</taxon>
    </lineage>
</organism>
<evidence type="ECO:0000256" key="13">
    <source>
        <dbReference type="ARBA" id="ARBA00032464"/>
    </source>
</evidence>
<comment type="cofactor">
    <cofactor evidence="15">
        <name>Zn(2+)</name>
        <dbReference type="ChEBI" id="CHEBI:29105"/>
    </cofactor>
    <text evidence="15">Binds 1 divalent metal cation per subunit.</text>
</comment>
<dbReference type="Proteomes" id="UP000027135">
    <property type="component" value="Unassembled WGS sequence"/>
</dbReference>
<accession>A0A067RB96</accession>
<keyword evidence="10 15" id="KW-0479">Metal-binding</keyword>
<evidence type="ECO:0000256" key="14">
    <source>
        <dbReference type="PIRSR" id="PIRSR605511-1"/>
    </source>
</evidence>
<dbReference type="GO" id="GO:0005737">
    <property type="term" value="C:cytoplasm"/>
    <property type="evidence" value="ECO:0007669"/>
    <property type="project" value="UniProtKB-SubCell"/>
</dbReference>
<evidence type="ECO:0000256" key="6">
    <source>
        <dbReference type="ARBA" id="ARBA00008853"/>
    </source>
</evidence>
<feature type="binding site" evidence="15">
    <location>
        <position position="63"/>
    </location>
    <ligand>
        <name>substrate</name>
    </ligand>
</feature>
<reference evidence="17 18" key="1">
    <citation type="journal article" date="2014" name="Nat. Commun.">
        <title>Molecular traces of alternative social organization in a termite genome.</title>
        <authorList>
            <person name="Terrapon N."/>
            <person name="Li C."/>
            <person name="Robertson H.M."/>
            <person name="Ji L."/>
            <person name="Meng X."/>
            <person name="Booth W."/>
            <person name="Chen Z."/>
            <person name="Childers C.P."/>
            <person name="Glastad K.M."/>
            <person name="Gokhale K."/>
            <person name="Gowin J."/>
            <person name="Gronenberg W."/>
            <person name="Hermansen R.A."/>
            <person name="Hu H."/>
            <person name="Hunt B.G."/>
            <person name="Huylmans A.K."/>
            <person name="Khalil S.M."/>
            <person name="Mitchell R.D."/>
            <person name="Munoz-Torres M.C."/>
            <person name="Mustard J.A."/>
            <person name="Pan H."/>
            <person name="Reese J.T."/>
            <person name="Scharf M.E."/>
            <person name="Sun F."/>
            <person name="Vogel H."/>
            <person name="Xiao J."/>
            <person name="Yang W."/>
            <person name="Yang Z."/>
            <person name="Yang Z."/>
            <person name="Zhou J."/>
            <person name="Zhu J."/>
            <person name="Brent C.S."/>
            <person name="Elsik C.G."/>
            <person name="Goodisman M.A."/>
            <person name="Liberles D.A."/>
            <person name="Roe R.M."/>
            <person name="Vargo E.L."/>
            <person name="Vilcinskas A."/>
            <person name="Wang J."/>
            <person name="Bornberg-Bauer E."/>
            <person name="Korb J."/>
            <person name="Zhang G."/>
            <person name="Liebig J."/>
        </authorList>
    </citation>
    <scope>NUCLEOTIDE SEQUENCE [LARGE SCALE GENOMIC DNA]</scope>
    <source>
        <tissue evidence="17">Whole organism</tissue>
    </source>
</reference>
<dbReference type="InterPro" id="IPR005511">
    <property type="entry name" value="SMP-30"/>
</dbReference>
<dbReference type="SUPFAM" id="SSF63829">
    <property type="entry name" value="Calcium-dependent phosphotriesterase"/>
    <property type="match status" value="1"/>
</dbReference>
<dbReference type="GO" id="GO:0030234">
    <property type="term" value="F:enzyme regulator activity"/>
    <property type="evidence" value="ECO:0007669"/>
    <property type="project" value="InterPro"/>
</dbReference>
<dbReference type="STRING" id="136037.A0A067RB96"/>
<comment type="cofactor">
    <cofactor evidence="4">
        <name>Mg(2+)</name>
        <dbReference type="ChEBI" id="CHEBI:18420"/>
    </cofactor>
</comment>
<evidence type="ECO:0000256" key="15">
    <source>
        <dbReference type="PIRSR" id="PIRSR605511-2"/>
    </source>
</evidence>
<gene>
    <name evidence="17" type="ORF">L798_09047</name>
</gene>
<keyword evidence="9" id="KW-0963">Cytoplasm</keyword>
<keyword evidence="11" id="KW-0378">Hydrolase</keyword>
<evidence type="ECO:0000256" key="5">
    <source>
        <dbReference type="ARBA" id="ARBA00004496"/>
    </source>
</evidence>
<evidence type="ECO:0000313" key="18">
    <source>
        <dbReference type="Proteomes" id="UP000027135"/>
    </source>
</evidence>
<dbReference type="InterPro" id="IPR013658">
    <property type="entry name" value="SGL"/>
</dbReference>
<evidence type="ECO:0000313" key="17">
    <source>
        <dbReference type="EMBL" id="KDR17045.1"/>
    </source>
</evidence>
<keyword evidence="15" id="KW-0862">Zinc</keyword>
<feature type="active site" description="Proton donor/acceptor" evidence="14">
    <location>
        <position position="166"/>
    </location>
</feature>
<keyword evidence="18" id="KW-1185">Reference proteome</keyword>
<feature type="domain" description="SMP-30/Gluconolactonase/LRE-like region" evidence="16">
    <location>
        <begin position="8"/>
        <end position="225"/>
    </location>
</feature>
<evidence type="ECO:0000259" key="16">
    <source>
        <dbReference type="Pfam" id="PF08450"/>
    </source>
</evidence>
<feature type="binding site" evidence="15">
    <location>
        <position position="114"/>
    </location>
    <ligand>
        <name>a divalent metal cation</name>
        <dbReference type="ChEBI" id="CHEBI:60240"/>
    </ligand>
</feature>
<comment type="similarity">
    <text evidence="6">Belongs to the SMP-30/CGR1 family.</text>
</comment>
<evidence type="ECO:0000256" key="12">
    <source>
        <dbReference type="ARBA" id="ARBA00022837"/>
    </source>
</evidence>
<evidence type="ECO:0000256" key="2">
    <source>
        <dbReference type="ARBA" id="ARBA00001913"/>
    </source>
</evidence>
<comment type="cofactor">
    <cofactor evidence="2">
        <name>Ca(2+)</name>
        <dbReference type="ChEBI" id="CHEBI:29108"/>
    </cofactor>
</comment>
<keyword evidence="12" id="KW-0106">Calcium</keyword>
<evidence type="ECO:0000256" key="4">
    <source>
        <dbReference type="ARBA" id="ARBA00001946"/>
    </source>
</evidence>
<dbReference type="Pfam" id="PF08450">
    <property type="entry name" value="SGL"/>
    <property type="match status" value="1"/>
</dbReference>
<dbReference type="EC" id="3.1.1.17" evidence="7"/>
<evidence type="ECO:0000256" key="7">
    <source>
        <dbReference type="ARBA" id="ARBA00013227"/>
    </source>
</evidence>
<dbReference type="PANTHER" id="PTHR10907:SF66">
    <property type="entry name" value="MIP34848P1-RELATED"/>
    <property type="match status" value="1"/>
</dbReference>
<evidence type="ECO:0000256" key="9">
    <source>
        <dbReference type="ARBA" id="ARBA00022490"/>
    </source>
</evidence>
<dbReference type="InParanoid" id="A0A067RB96"/>
<dbReference type="eggNOG" id="KOG4499">
    <property type="taxonomic scope" value="Eukaryota"/>
</dbReference>
<dbReference type="FunCoup" id="A0A067RB96">
    <property type="interactions" value="153"/>
</dbReference>
<dbReference type="GO" id="GO:0005509">
    <property type="term" value="F:calcium ion binding"/>
    <property type="evidence" value="ECO:0007669"/>
    <property type="project" value="InterPro"/>
</dbReference>
<dbReference type="GO" id="GO:0019853">
    <property type="term" value="P:L-ascorbic acid biosynthetic process"/>
    <property type="evidence" value="ECO:0007669"/>
    <property type="project" value="TreeGrafter"/>
</dbReference>
<dbReference type="PANTHER" id="PTHR10907">
    <property type="entry name" value="REGUCALCIN"/>
    <property type="match status" value="1"/>
</dbReference>
<name>A0A067RB96_ZOONE</name>
<dbReference type="PRINTS" id="PR01791">
    <property type="entry name" value="REGUCALCIN"/>
</dbReference>
<evidence type="ECO:0000256" key="3">
    <source>
        <dbReference type="ARBA" id="ARBA00001936"/>
    </source>
</evidence>
<dbReference type="InterPro" id="IPR011042">
    <property type="entry name" value="6-blade_b-propeller_TolB-like"/>
</dbReference>
<dbReference type="GO" id="GO:0004341">
    <property type="term" value="F:gluconolactonase activity"/>
    <property type="evidence" value="ECO:0007669"/>
    <property type="project" value="UniProtKB-EC"/>
</dbReference>
<comment type="catalytic activity">
    <reaction evidence="1">
        <text>D-glucono-1,5-lactone + H2O = D-gluconate + H(+)</text>
        <dbReference type="Rhea" id="RHEA:10440"/>
        <dbReference type="ChEBI" id="CHEBI:15377"/>
        <dbReference type="ChEBI" id="CHEBI:15378"/>
        <dbReference type="ChEBI" id="CHEBI:16217"/>
        <dbReference type="ChEBI" id="CHEBI:18391"/>
        <dbReference type="EC" id="3.1.1.17"/>
    </reaction>
</comment>
<dbReference type="PRINTS" id="PR01790">
    <property type="entry name" value="SMP30FAMILY"/>
</dbReference>
<sequence length="261" mass="28209">MILSDGVHVSLVIPLEGTKDKFVITVGRNVAILTWDGESSTPTDVKYVSAVDNEKELQGNKLNDGKADPTGRLWTGSLGPDTGSITDLPPVGSLFSFSKDWKPTKHVTKIKVANGLAWNEHLNLMYYIDSLTRKVEAFDFDAESGKITNRRTAFDFEINEVDGFPDGMAIDIEGKLWVACFGGSQVIRVDPASGKLLSRIPIPTPQVTSVAFGGPQLDELYVTSGNILLNEGQKEAYPESGATFRVTGLGVKGLPGQPIKL</sequence>
<dbReference type="InterPro" id="IPR008367">
    <property type="entry name" value="Regucalcin"/>
</dbReference>
<evidence type="ECO:0000256" key="8">
    <source>
        <dbReference type="ARBA" id="ARBA00016808"/>
    </source>
</evidence>
<evidence type="ECO:0000256" key="11">
    <source>
        <dbReference type="ARBA" id="ARBA00022801"/>
    </source>
</evidence>
<dbReference type="OMA" id="KKPAMCA"/>
<dbReference type="AlphaFoldDB" id="A0A067RB96"/>
<protein>
    <recommendedName>
        <fullName evidence="8">Regucalcin</fullName>
        <ecNumber evidence="7">3.1.1.17</ecNumber>
    </recommendedName>
    <alternativeName>
        <fullName evidence="13">Gluconolactonase</fullName>
    </alternativeName>
</protein>
<feature type="binding site" evidence="15">
    <location>
        <position position="81"/>
    </location>
    <ligand>
        <name>substrate</name>
    </ligand>
</feature>
<proteinExistence type="inferred from homology"/>
<evidence type="ECO:0000256" key="10">
    <source>
        <dbReference type="ARBA" id="ARBA00022723"/>
    </source>
</evidence>
<comment type="cofactor">
    <cofactor evidence="3">
        <name>Mn(2+)</name>
        <dbReference type="ChEBI" id="CHEBI:29035"/>
    </cofactor>
</comment>
<feature type="binding site" evidence="15">
    <location>
        <position position="166"/>
    </location>
    <ligand>
        <name>a divalent metal cation</name>
        <dbReference type="ChEBI" id="CHEBI:60240"/>
    </ligand>
</feature>